<keyword evidence="8" id="KW-0865">Zymogen</keyword>
<dbReference type="PANTHER" id="PTHR24276:SF98">
    <property type="entry name" value="FI18310P1-RELATED"/>
    <property type="match status" value="1"/>
</dbReference>
<dbReference type="Proteomes" id="UP001200034">
    <property type="component" value="Unassembled WGS sequence"/>
</dbReference>
<dbReference type="PRINTS" id="PR00722">
    <property type="entry name" value="CHYMOTRYPSIN"/>
</dbReference>
<dbReference type="SUPFAM" id="SSF50494">
    <property type="entry name" value="Trypsin-like serine proteases"/>
    <property type="match status" value="2"/>
</dbReference>
<evidence type="ECO:0000313" key="12">
    <source>
        <dbReference type="EMBL" id="KAH8388437.1"/>
    </source>
</evidence>
<dbReference type="PROSITE" id="PS00134">
    <property type="entry name" value="TRYPSIN_HIS"/>
    <property type="match status" value="1"/>
</dbReference>
<accession>A0AAD4KC97</accession>
<dbReference type="SMART" id="SM00020">
    <property type="entry name" value="Tryp_SPc"/>
    <property type="match status" value="2"/>
</dbReference>
<feature type="domain" description="Peptidase S1" evidence="11">
    <location>
        <begin position="5"/>
        <end position="228"/>
    </location>
</feature>
<reference evidence="12" key="1">
    <citation type="journal article" date="2021" name="Mol. Ecol. Resour.">
        <title>Phylogenomic analyses of the genus Drosophila reveals genomic signals of climate adaptation.</title>
        <authorList>
            <person name="Li F."/>
            <person name="Rane R.V."/>
            <person name="Luria V."/>
            <person name="Xiong Z."/>
            <person name="Chen J."/>
            <person name="Li Z."/>
            <person name="Catullo R.A."/>
            <person name="Griffin P.C."/>
            <person name="Schiffer M."/>
            <person name="Pearce S."/>
            <person name="Lee S.F."/>
            <person name="McElroy K."/>
            <person name="Stocker A."/>
            <person name="Shirriffs J."/>
            <person name="Cockerell F."/>
            <person name="Coppin C."/>
            <person name="Sgro C.M."/>
            <person name="Karger A."/>
            <person name="Cain J.W."/>
            <person name="Weber J.A."/>
            <person name="Santpere G."/>
            <person name="Kirschner M.W."/>
            <person name="Hoffmann A.A."/>
            <person name="Oakeshott J.G."/>
            <person name="Zhang G."/>
        </authorList>
    </citation>
    <scope>NUCLEOTIDE SEQUENCE</scope>
    <source>
        <strain evidence="12">BGI-SZ-2011g</strain>
    </source>
</reference>
<dbReference type="PROSITE" id="PS50240">
    <property type="entry name" value="TRYPSIN_DOM"/>
    <property type="match status" value="2"/>
</dbReference>
<dbReference type="InterPro" id="IPR001254">
    <property type="entry name" value="Trypsin_dom"/>
</dbReference>
<evidence type="ECO:0000256" key="2">
    <source>
        <dbReference type="ARBA" id="ARBA00007664"/>
    </source>
</evidence>
<dbReference type="GO" id="GO:0004252">
    <property type="term" value="F:serine-type endopeptidase activity"/>
    <property type="evidence" value="ECO:0007669"/>
    <property type="project" value="InterPro"/>
</dbReference>
<evidence type="ECO:0000256" key="4">
    <source>
        <dbReference type="ARBA" id="ARBA00022670"/>
    </source>
</evidence>
<dbReference type="InterPro" id="IPR009003">
    <property type="entry name" value="Peptidase_S1_PA"/>
</dbReference>
<comment type="similarity">
    <text evidence="2">Belongs to the peptidase S1 family.</text>
</comment>
<dbReference type="FunFam" id="2.40.10.10:FF:000036">
    <property type="entry name" value="Trypsin beta"/>
    <property type="match status" value="1"/>
</dbReference>
<dbReference type="AlphaFoldDB" id="A0AAD4KC97"/>
<dbReference type="InterPro" id="IPR043504">
    <property type="entry name" value="Peptidase_S1_PA_chymotrypsin"/>
</dbReference>
<dbReference type="InterPro" id="IPR001314">
    <property type="entry name" value="Peptidase_S1A"/>
</dbReference>
<dbReference type="Pfam" id="PF00089">
    <property type="entry name" value="Trypsin"/>
    <property type="match status" value="2"/>
</dbReference>
<feature type="non-terminal residue" evidence="12">
    <location>
        <position position="1"/>
    </location>
</feature>
<evidence type="ECO:0000256" key="6">
    <source>
        <dbReference type="ARBA" id="ARBA00022801"/>
    </source>
</evidence>
<dbReference type="PROSITE" id="PS00135">
    <property type="entry name" value="TRYPSIN_SER"/>
    <property type="match status" value="2"/>
</dbReference>
<dbReference type="EMBL" id="JAJJHW010000014">
    <property type="protein sequence ID" value="KAH8388437.1"/>
    <property type="molecule type" value="Genomic_DNA"/>
</dbReference>
<comment type="subcellular location">
    <subcellularLocation>
        <location evidence="1">Secreted</location>
        <location evidence="1">Extracellular space</location>
    </subcellularLocation>
</comment>
<dbReference type="GO" id="GO:0016485">
    <property type="term" value="P:protein processing"/>
    <property type="evidence" value="ECO:0007669"/>
    <property type="project" value="UniProtKB-ARBA"/>
</dbReference>
<evidence type="ECO:0000256" key="5">
    <source>
        <dbReference type="ARBA" id="ARBA00022729"/>
    </source>
</evidence>
<name>A0AAD4KC97_9MUSC</name>
<keyword evidence="9" id="KW-1015">Disulfide bond</keyword>
<keyword evidence="13" id="KW-1185">Reference proteome</keyword>
<feature type="non-terminal residue" evidence="12">
    <location>
        <position position="395"/>
    </location>
</feature>
<protein>
    <recommendedName>
        <fullName evidence="11">Peptidase S1 domain-containing protein</fullName>
    </recommendedName>
</protein>
<dbReference type="PANTHER" id="PTHR24276">
    <property type="entry name" value="POLYSERASE-RELATED"/>
    <property type="match status" value="1"/>
</dbReference>
<evidence type="ECO:0000256" key="9">
    <source>
        <dbReference type="ARBA" id="ARBA00023157"/>
    </source>
</evidence>
<evidence type="ECO:0000256" key="7">
    <source>
        <dbReference type="ARBA" id="ARBA00022825"/>
    </source>
</evidence>
<gene>
    <name evidence="12" type="ORF">KR093_006174</name>
</gene>
<dbReference type="InterPro" id="IPR033116">
    <property type="entry name" value="TRYPSIN_SER"/>
</dbReference>
<keyword evidence="5" id="KW-0732">Signal</keyword>
<dbReference type="GO" id="GO:0005576">
    <property type="term" value="C:extracellular region"/>
    <property type="evidence" value="ECO:0007669"/>
    <property type="project" value="UniProtKB-SubCell"/>
</dbReference>
<evidence type="ECO:0000256" key="3">
    <source>
        <dbReference type="ARBA" id="ARBA00022525"/>
    </source>
</evidence>
<dbReference type="CDD" id="cd00190">
    <property type="entry name" value="Tryp_SPc"/>
    <property type="match status" value="1"/>
</dbReference>
<evidence type="ECO:0000256" key="8">
    <source>
        <dbReference type="ARBA" id="ARBA00023145"/>
    </source>
</evidence>
<evidence type="ECO:0000256" key="10">
    <source>
        <dbReference type="RuleBase" id="RU363034"/>
    </source>
</evidence>
<keyword evidence="3" id="KW-0964">Secreted</keyword>
<evidence type="ECO:0000256" key="1">
    <source>
        <dbReference type="ARBA" id="ARBA00004239"/>
    </source>
</evidence>
<sequence>FGNRIVGGQDAEEGAAPYQVSIQTTWRTNICGGVILDERWILTAGHCALDFSVEDLRIVVGTNERLVPGQLLYPDQAIVHSMYDIPAEYANDIGLFHLNDSIVFNERTQIAQLSTEYPPVGATVTLTGWGAPELNWPATERLQTLNLTVIDHAECKAAWNGTDSVDIGHLCTFTKEGEGACSGDSGGPLMWQNKLVGVVNWGAPCAVGKPDMHANTIYYMEWIRRTIAGCAQREPGAKYFVEEYWVHCNYNNPDYHNDIALMRLNDSIVWDEVTQPIALPVEPPVNGSKLLLTGWGSTYFGSDTPDILQQASLTYVDYKTCQREMGGDDNNGFGHICTLTGEGQGACHGDSGGPVAADGVLYGLVNWGHPCAIGYPDSYASTYFYRDWIKRTMSQ</sequence>
<keyword evidence="6 10" id="KW-0378">Hydrolase</keyword>
<feature type="domain" description="Peptidase S1" evidence="11">
    <location>
        <begin position="241"/>
        <end position="394"/>
    </location>
</feature>
<organism evidence="12 13">
    <name type="scientific">Drosophila rubida</name>
    <dbReference type="NCBI Taxonomy" id="30044"/>
    <lineage>
        <taxon>Eukaryota</taxon>
        <taxon>Metazoa</taxon>
        <taxon>Ecdysozoa</taxon>
        <taxon>Arthropoda</taxon>
        <taxon>Hexapoda</taxon>
        <taxon>Insecta</taxon>
        <taxon>Pterygota</taxon>
        <taxon>Neoptera</taxon>
        <taxon>Endopterygota</taxon>
        <taxon>Diptera</taxon>
        <taxon>Brachycera</taxon>
        <taxon>Muscomorpha</taxon>
        <taxon>Ephydroidea</taxon>
        <taxon>Drosophilidae</taxon>
        <taxon>Drosophila</taxon>
    </lineage>
</organism>
<dbReference type="FunFam" id="2.40.10.10:FF:000047">
    <property type="entry name" value="Trypsin eta"/>
    <property type="match status" value="1"/>
</dbReference>
<comment type="caution">
    <text evidence="12">The sequence shown here is derived from an EMBL/GenBank/DDBJ whole genome shotgun (WGS) entry which is preliminary data.</text>
</comment>
<evidence type="ECO:0000313" key="13">
    <source>
        <dbReference type="Proteomes" id="UP001200034"/>
    </source>
</evidence>
<keyword evidence="4 10" id="KW-0645">Protease</keyword>
<evidence type="ECO:0000259" key="11">
    <source>
        <dbReference type="PROSITE" id="PS50240"/>
    </source>
</evidence>
<proteinExistence type="inferred from homology"/>
<dbReference type="InterPro" id="IPR018114">
    <property type="entry name" value="TRYPSIN_HIS"/>
</dbReference>
<dbReference type="Gene3D" id="2.40.10.10">
    <property type="entry name" value="Trypsin-like serine proteases"/>
    <property type="match status" value="2"/>
</dbReference>
<keyword evidence="7 10" id="KW-0720">Serine protease</keyword>
<dbReference type="InterPro" id="IPR050430">
    <property type="entry name" value="Peptidase_S1"/>
</dbReference>